<evidence type="ECO:0000256" key="6">
    <source>
        <dbReference type="PIRSR" id="PIRSR601765-1"/>
    </source>
</evidence>
<organism evidence="7 8">
    <name type="scientific">Shouchella lehensis G1</name>
    <dbReference type="NCBI Taxonomy" id="1246626"/>
    <lineage>
        <taxon>Bacteria</taxon>
        <taxon>Bacillati</taxon>
        <taxon>Bacillota</taxon>
        <taxon>Bacilli</taxon>
        <taxon>Bacillales</taxon>
        <taxon>Bacillaceae</taxon>
        <taxon>Shouchella</taxon>
    </lineage>
</organism>
<accession>A0A060M5I4</accession>
<gene>
    <name evidence="7" type="ORF">BleG1_2789</name>
</gene>
<evidence type="ECO:0000256" key="1">
    <source>
        <dbReference type="ARBA" id="ARBA00006217"/>
    </source>
</evidence>
<dbReference type="STRING" id="1246626.BleG1_2789"/>
<comment type="catalytic activity">
    <reaction evidence="5">
        <text>hydrogencarbonate + H(+) = CO2 + H2O</text>
        <dbReference type="Rhea" id="RHEA:10748"/>
        <dbReference type="ChEBI" id="CHEBI:15377"/>
        <dbReference type="ChEBI" id="CHEBI:15378"/>
        <dbReference type="ChEBI" id="CHEBI:16526"/>
        <dbReference type="ChEBI" id="CHEBI:17544"/>
        <dbReference type="EC" id="4.2.1.1"/>
    </reaction>
</comment>
<evidence type="ECO:0000313" key="7">
    <source>
        <dbReference type="EMBL" id="AIC95354.1"/>
    </source>
</evidence>
<comment type="similarity">
    <text evidence="1">Belongs to the beta-class carbonic anhydrase family.</text>
</comment>
<dbReference type="Gene3D" id="3.40.1050.10">
    <property type="entry name" value="Carbonic anhydrase"/>
    <property type="match status" value="1"/>
</dbReference>
<dbReference type="SMART" id="SM00947">
    <property type="entry name" value="Pro_CA"/>
    <property type="match status" value="1"/>
</dbReference>
<evidence type="ECO:0000256" key="5">
    <source>
        <dbReference type="ARBA" id="ARBA00048348"/>
    </source>
</evidence>
<dbReference type="PANTHER" id="PTHR43175">
    <property type="entry name" value="CARBONIC ANHYDRASE"/>
    <property type="match status" value="1"/>
</dbReference>
<dbReference type="OrthoDB" id="9792260at2"/>
<comment type="cofactor">
    <cofactor evidence="6">
        <name>Zn(2+)</name>
        <dbReference type="ChEBI" id="CHEBI:29105"/>
    </cofactor>
    <text evidence="6">Binds 1 zinc ion per subunit.</text>
</comment>
<reference evidence="7 8" key="1">
    <citation type="journal article" date="2014" name="Gene">
        <title>A comparative genomic analysis of the alkalitolerant soil bacterium Bacillus lehensis G1.</title>
        <authorList>
            <person name="Noor Y.M."/>
            <person name="Samsulrizal N.H."/>
            <person name="Jema'on N.A."/>
            <person name="Low K.O."/>
            <person name="Ramli A.N."/>
            <person name="Alias N.I."/>
            <person name="Damis S.I."/>
            <person name="Fuzi S.F."/>
            <person name="Isa M.N."/>
            <person name="Murad A.M."/>
            <person name="Raih M.F."/>
            <person name="Bakar F.D."/>
            <person name="Najimudin N."/>
            <person name="Mahadi N.M."/>
            <person name="Illias R.M."/>
        </authorList>
    </citation>
    <scope>NUCLEOTIDE SEQUENCE [LARGE SCALE GENOMIC DNA]</scope>
    <source>
        <strain evidence="7 8">G1</strain>
    </source>
</reference>
<proteinExistence type="inferred from homology"/>
<feature type="binding site" evidence="6">
    <location>
        <position position="40"/>
    </location>
    <ligand>
        <name>Zn(2+)</name>
        <dbReference type="ChEBI" id="CHEBI:29105"/>
    </ligand>
</feature>
<dbReference type="AlphaFoldDB" id="A0A060M5I4"/>
<evidence type="ECO:0000256" key="2">
    <source>
        <dbReference type="ARBA" id="ARBA00012925"/>
    </source>
</evidence>
<dbReference type="SUPFAM" id="SSF53056">
    <property type="entry name" value="beta-carbonic anhydrase, cab"/>
    <property type="match status" value="1"/>
</dbReference>
<dbReference type="KEGG" id="ble:BleG1_2789"/>
<dbReference type="RefSeq" id="WP_038482090.1">
    <property type="nucleotide sequence ID" value="NZ_CP003923.1"/>
</dbReference>
<keyword evidence="8" id="KW-1185">Reference proteome</keyword>
<dbReference type="InterPro" id="IPR036874">
    <property type="entry name" value="Carbonic_anhydrase_sf"/>
</dbReference>
<sequence length="188" mass="20820">MSKLDTILAFNQSFVENKQYEQFYVGKFPQKKIVILTCMDTRLTELLHSAMDLRNGDAKIVKNAGAVISHPFGSIMRSILVAIYELGAEEVYVIGHYGCGMTGLSSEGVLQKAKDRGIKMDHIDSLRYAGVDIDTFLTGFEDVTDSVKHSVDLIVNHPLLPKDVSVHGLVISPETGKLDVVQRDLRPN</sequence>
<evidence type="ECO:0000256" key="3">
    <source>
        <dbReference type="ARBA" id="ARBA00022723"/>
    </source>
</evidence>
<dbReference type="CDD" id="cd03379">
    <property type="entry name" value="beta_CA_cladeD"/>
    <property type="match status" value="1"/>
</dbReference>
<dbReference type="GO" id="GO:0008270">
    <property type="term" value="F:zinc ion binding"/>
    <property type="evidence" value="ECO:0007669"/>
    <property type="project" value="InterPro"/>
</dbReference>
<feature type="binding site" evidence="6">
    <location>
        <position position="99"/>
    </location>
    <ligand>
        <name>Zn(2+)</name>
        <dbReference type="ChEBI" id="CHEBI:29105"/>
    </ligand>
</feature>
<feature type="binding site" evidence="6">
    <location>
        <position position="96"/>
    </location>
    <ligand>
        <name>Zn(2+)</name>
        <dbReference type="ChEBI" id="CHEBI:29105"/>
    </ligand>
</feature>
<dbReference type="PANTHER" id="PTHR43175:SF3">
    <property type="entry name" value="CARBON DISULFIDE HYDROLASE"/>
    <property type="match status" value="1"/>
</dbReference>
<evidence type="ECO:0000313" key="8">
    <source>
        <dbReference type="Proteomes" id="UP000027142"/>
    </source>
</evidence>
<feature type="binding site" evidence="6">
    <location>
        <position position="38"/>
    </location>
    <ligand>
        <name>Zn(2+)</name>
        <dbReference type="ChEBI" id="CHEBI:29105"/>
    </ligand>
</feature>
<dbReference type="EMBL" id="CP003923">
    <property type="protein sequence ID" value="AIC95354.1"/>
    <property type="molecule type" value="Genomic_DNA"/>
</dbReference>
<keyword evidence="4 6" id="KW-0862">Zinc</keyword>
<dbReference type="eggNOG" id="COG0288">
    <property type="taxonomic scope" value="Bacteria"/>
</dbReference>
<name>A0A060M5I4_9BACI</name>
<dbReference type="HOGENOM" id="CLU_084253_3_0_9"/>
<dbReference type="PATRIC" id="fig|1246626.3.peg.2782"/>
<dbReference type="Proteomes" id="UP000027142">
    <property type="component" value="Chromosome"/>
</dbReference>
<dbReference type="Pfam" id="PF00484">
    <property type="entry name" value="Pro_CA"/>
    <property type="match status" value="1"/>
</dbReference>
<keyword evidence="3 6" id="KW-0479">Metal-binding</keyword>
<protein>
    <recommendedName>
        <fullName evidence="2">carbonic anhydrase</fullName>
        <ecNumber evidence="2">4.2.1.1</ecNumber>
    </recommendedName>
</protein>
<dbReference type="GO" id="GO:0004089">
    <property type="term" value="F:carbonate dehydratase activity"/>
    <property type="evidence" value="ECO:0007669"/>
    <property type="project" value="UniProtKB-EC"/>
</dbReference>
<evidence type="ECO:0000256" key="4">
    <source>
        <dbReference type="ARBA" id="ARBA00022833"/>
    </source>
</evidence>
<dbReference type="InterPro" id="IPR001765">
    <property type="entry name" value="Carbonic_anhydrase"/>
</dbReference>
<dbReference type="EC" id="4.2.1.1" evidence="2"/>